<accession>A0A1H6C0J1</accession>
<dbReference type="Proteomes" id="UP000236743">
    <property type="component" value="Unassembled WGS sequence"/>
</dbReference>
<proteinExistence type="predicted"/>
<evidence type="ECO:0000313" key="5">
    <source>
        <dbReference type="Proteomes" id="UP000236743"/>
    </source>
</evidence>
<dbReference type="EMBL" id="FNUY01000008">
    <property type="protein sequence ID" value="SEG66195.1"/>
    <property type="molecule type" value="Genomic_DNA"/>
</dbReference>
<dbReference type="GO" id="GO:0020037">
    <property type="term" value="F:heme binding"/>
    <property type="evidence" value="ECO:0007669"/>
    <property type="project" value="InterPro"/>
</dbReference>
<evidence type="ECO:0000256" key="1">
    <source>
        <dbReference type="ARBA" id="ARBA00022448"/>
    </source>
</evidence>
<reference evidence="4 5" key="1">
    <citation type="submission" date="2016-10" db="EMBL/GenBank/DDBJ databases">
        <authorList>
            <person name="de Groot N.N."/>
        </authorList>
    </citation>
    <scope>NUCLEOTIDE SEQUENCE [LARGE SCALE GENOMIC DNA]</scope>
    <source>
        <strain evidence="4 5">DSM 26656</strain>
    </source>
</reference>
<dbReference type="AlphaFoldDB" id="A0A1H6C0J1"/>
<dbReference type="GO" id="GO:0009055">
    <property type="term" value="F:electron transfer activity"/>
    <property type="evidence" value="ECO:0007669"/>
    <property type="project" value="InterPro"/>
</dbReference>
<sequence length="109" mass="12089">MRQLSPTRAASVRMFRWTALAAVVLMGPAIAEPRQTLIEQCAASHGDDGIARDTEVPHLAGQNERYLVNQMLAFRSGKRAHKEMRFMARDMTTGEIVALAAYYAALSPR</sequence>
<name>A0A1H6C0J1_9HYPH</name>
<keyword evidence="3" id="KW-0732">Signal</keyword>
<gene>
    <name evidence="4" type="ORF">SAMN04488115_108245</name>
</gene>
<keyword evidence="2" id="KW-0249">Electron transport</keyword>
<protein>
    <submittedName>
        <fullName evidence="4">Cytochrome c553</fullName>
    </submittedName>
</protein>
<dbReference type="InterPro" id="IPR050597">
    <property type="entry name" value="Cytochrome_c_Oxidase_Subunit"/>
</dbReference>
<evidence type="ECO:0000256" key="3">
    <source>
        <dbReference type="SAM" id="SignalP"/>
    </source>
</evidence>
<evidence type="ECO:0000313" key="4">
    <source>
        <dbReference type="EMBL" id="SEG66195.1"/>
    </source>
</evidence>
<feature type="chain" id="PRO_5009294291" evidence="3">
    <location>
        <begin position="22"/>
        <end position="109"/>
    </location>
</feature>
<organism evidence="4 5">
    <name type="scientific">Bosea lathyri</name>
    <dbReference type="NCBI Taxonomy" id="1036778"/>
    <lineage>
        <taxon>Bacteria</taxon>
        <taxon>Pseudomonadati</taxon>
        <taxon>Pseudomonadota</taxon>
        <taxon>Alphaproteobacteria</taxon>
        <taxon>Hyphomicrobiales</taxon>
        <taxon>Boseaceae</taxon>
        <taxon>Bosea</taxon>
    </lineage>
</organism>
<dbReference type="SUPFAM" id="SSF46626">
    <property type="entry name" value="Cytochrome c"/>
    <property type="match status" value="1"/>
</dbReference>
<dbReference type="InterPro" id="IPR036909">
    <property type="entry name" value="Cyt_c-like_dom_sf"/>
</dbReference>
<feature type="signal peptide" evidence="3">
    <location>
        <begin position="1"/>
        <end position="21"/>
    </location>
</feature>
<keyword evidence="1" id="KW-0813">Transport</keyword>
<dbReference type="PANTHER" id="PTHR33751">
    <property type="entry name" value="CBB3-TYPE CYTOCHROME C OXIDASE SUBUNIT FIXP"/>
    <property type="match status" value="1"/>
</dbReference>
<dbReference type="PANTHER" id="PTHR33751:SF9">
    <property type="entry name" value="CYTOCHROME C4"/>
    <property type="match status" value="1"/>
</dbReference>
<keyword evidence="5" id="KW-1185">Reference proteome</keyword>
<dbReference type="Gene3D" id="1.10.760.10">
    <property type="entry name" value="Cytochrome c-like domain"/>
    <property type="match status" value="1"/>
</dbReference>
<evidence type="ECO:0000256" key="2">
    <source>
        <dbReference type="ARBA" id="ARBA00022982"/>
    </source>
</evidence>